<keyword evidence="2" id="KW-1185">Reference proteome</keyword>
<evidence type="ECO:0000313" key="1">
    <source>
        <dbReference type="EMBL" id="AGB45593.1"/>
    </source>
</evidence>
<organism evidence="1 2">
    <name type="scientific">Mesorhizobium australicum (strain HAMBI 3006 / LMG 24608 / WSM2073)</name>
    <dbReference type="NCBI Taxonomy" id="754035"/>
    <lineage>
        <taxon>Bacteria</taxon>
        <taxon>Pseudomonadati</taxon>
        <taxon>Pseudomonadota</taxon>
        <taxon>Alphaproteobacteria</taxon>
        <taxon>Hyphomicrobiales</taxon>
        <taxon>Phyllobacteriaceae</taxon>
        <taxon>Mesorhizobium</taxon>
    </lineage>
</organism>
<dbReference type="AlphaFoldDB" id="L0KNB6"/>
<name>L0KNB6_MESAW</name>
<dbReference type="HOGENOM" id="CLU_159933_0_0_5"/>
<gene>
    <name evidence="1" type="ordered locus">Mesau_03222</name>
</gene>
<proteinExistence type="predicted"/>
<dbReference type="OrthoDB" id="8100390at2"/>
<protein>
    <submittedName>
        <fullName evidence="1">Uncharacterized protein</fullName>
    </submittedName>
</protein>
<reference evidence="2" key="1">
    <citation type="submission" date="2012-02" db="EMBL/GenBank/DDBJ databases">
        <title>Complete sequence of Mesorhizobium australicum WSM2073.</title>
        <authorList>
            <person name="Lucas S."/>
            <person name="Han J."/>
            <person name="Lapidus A."/>
            <person name="Cheng J.-F."/>
            <person name="Goodwin L."/>
            <person name="Pitluck S."/>
            <person name="Peters L."/>
            <person name="Gu W."/>
            <person name="Detter J.C."/>
            <person name="Han C."/>
            <person name="Tapia R."/>
            <person name="Land M."/>
            <person name="Hauser L."/>
            <person name="Kyrpides N."/>
            <person name="Ivanova N."/>
            <person name="Pagani I."/>
            <person name="Reeve W.G."/>
            <person name="Howieson J.G."/>
            <person name="Tiwari R.P."/>
            <person name="O'Hara G.W."/>
            <person name="Atkins C.A."/>
            <person name="Ronson C.W."/>
            <person name="Nandasena K.G."/>
            <person name="Woyke T."/>
        </authorList>
    </citation>
    <scope>NUCLEOTIDE SEQUENCE [LARGE SCALE GENOMIC DNA]</scope>
    <source>
        <strain evidence="2">LMG 24608 / HAMBI 3006 / WSM2073</strain>
    </source>
</reference>
<evidence type="ECO:0000313" key="2">
    <source>
        <dbReference type="Proteomes" id="UP000010998"/>
    </source>
</evidence>
<dbReference type="EMBL" id="CP003358">
    <property type="protein sequence ID" value="AGB45593.1"/>
    <property type="molecule type" value="Genomic_DNA"/>
</dbReference>
<accession>L0KNB6</accession>
<sequence>MASLEARRENFRLDCFQKLEALVDGANADAIEEANALLRRFKDRSEQTTRAIDEFMLDFKTLVFVVEAGEEGFEKPIRKLARARLAKLKQLVNVPA</sequence>
<dbReference type="Proteomes" id="UP000010998">
    <property type="component" value="Chromosome"/>
</dbReference>
<dbReference type="KEGG" id="mam:Mesau_03222"/>